<dbReference type="SUPFAM" id="SSF52743">
    <property type="entry name" value="Subtilisin-like"/>
    <property type="match status" value="1"/>
</dbReference>
<comment type="similarity">
    <text evidence="1 5 6">Belongs to the peptidase S8 family.</text>
</comment>
<dbReference type="InterPro" id="IPR022398">
    <property type="entry name" value="Peptidase_S8_His-AS"/>
</dbReference>
<dbReference type="GO" id="GO:0006508">
    <property type="term" value="P:proteolysis"/>
    <property type="evidence" value="ECO:0007669"/>
    <property type="project" value="UniProtKB-KW"/>
</dbReference>
<gene>
    <name evidence="9" type="ORF">PGQ11_001861</name>
</gene>
<evidence type="ECO:0000256" key="4">
    <source>
        <dbReference type="ARBA" id="ARBA00022825"/>
    </source>
</evidence>
<dbReference type="InterPro" id="IPR036852">
    <property type="entry name" value="Peptidase_S8/S53_dom_sf"/>
</dbReference>
<dbReference type="PROSITE" id="PS51257">
    <property type="entry name" value="PROKAR_LIPOPROTEIN"/>
    <property type="match status" value="1"/>
</dbReference>
<protein>
    <submittedName>
        <fullName evidence="9">Minor extracellular protease vpr</fullName>
    </submittedName>
</protein>
<keyword evidence="2 5" id="KW-0645">Protease</keyword>
<dbReference type="PROSITE" id="PS00138">
    <property type="entry name" value="SUBTILASE_SER"/>
    <property type="match status" value="1"/>
</dbReference>
<dbReference type="EMBL" id="JAPCWZ010000002">
    <property type="protein sequence ID" value="KAK8876915.1"/>
    <property type="molecule type" value="Genomic_DNA"/>
</dbReference>
<dbReference type="PANTHER" id="PTHR43806:SF66">
    <property type="entry name" value="SERIN ENDOPEPTIDASE"/>
    <property type="match status" value="1"/>
</dbReference>
<keyword evidence="10" id="KW-1185">Reference proteome</keyword>
<evidence type="ECO:0000313" key="10">
    <source>
        <dbReference type="Proteomes" id="UP001390339"/>
    </source>
</evidence>
<feature type="domain" description="Peptidase S8/S53" evidence="8">
    <location>
        <begin position="141"/>
        <end position="528"/>
    </location>
</feature>
<keyword evidence="7" id="KW-0732">Signal</keyword>
<dbReference type="CDD" id="cd07489">
    <property type="entry name" value="Peptidases_S8_5"/>
    <property type="match status" value="1"/>
</dbReference>
<evidence type="ECO:0000256" key="7">
    <source>
        <dbReference type="SAM" id="SignalP"/>
    </source>
</evidence>
<dbReference type="Gene3D" id="3.40.50.200">
    <property type="entry name" value="Peptidase S8/S53 domain"/>
    <property type="match status" value="2"/>
</dbReference>
<evidence type="ECO:0000256" key="2">
    <source>
        <dbReference type="ARBA" id="ARBA00022670"/>
    </source>
</evidence>
<dbReference type="PRINTS" id="PR00723">
    <property type="entry name" value="SUBTILISIN"/>
</dbReference>
<dbReference type="Proteomes" id="UP001390339">
    <property type="component" value="Unassembled WGS sequence"/>
</dbReference>
<dbReference type="PANTHER" id="PTHR43806">
    <property type="entry name" value="PEPTIDASE S8"/>
    <property type="match status" value="1"/>
</dbReference>
<evidence type="ECO:0000259" key="8">
    <source>
        <dbReference type="Pfam" id="PF00082"/>
    </source>
</evidence>
<name>A0ABR2JGQ6_9PEZI</name>
<reference evidence="9 10" key="1">
    <citation type="journal article" date="2024" name="IMA Fungus">
        <title>Apiospora arundinis, a panoply of carbohydrate-active enzymes and secondary metabolites.</title>
        <authorList>
            <person name="Sorensen T."/>
            <person name="Petersen C."/>
            <person name="Muurmann A.T."/>
            <person name="Christiansen J.V."/>
            <person name="Brundto M.L."/>
            <person name="Overgaard C.K."/>
            <person name="Boysen A.T."/>
            <person name="Wollenberg R.D."/>
            <person name="Larsen T.O."/>
            <person name="Sorensen J.L."/>
            <person name="Nielsen K.L."/>
            <person name="Sondergaard T.E."/>
        </authorList>
    </citation>
    <scope>NUCLEOTIDE SEQUENCE [LARGE SCALE GENOMIC DNA]</scope>
    <source>
        <strain evidence="9 10">AAU 773</strain>
    </source>
</reference>
<comment type="caution">
    <text evidence="9">The sequence shown here is derived from an EMBL/GenBank/DDBJ whole genome shotgun (WGS) entry which is preliminary data.</text>
</comment>
<accession>A0ABR2JGQ6</accession>
<dbReference type="InterPro" id="IPR034187">
    <property type="entry name" value="Peptidases_S8_5"/>
</dbReference>
<dbReference type="PROSITE" id="PS51892">
    <property type="entry name" value="SUBTILASE"/>
    <property type="match status" value="1"/>
</dbReference>
<organism evidence="9 10">
    <name type="scientific">Apiospora arundinis</name>
    <dbReference type="NCBI Taxonomy" id="335852"/>
    <lineage>
        <taxon>Eukaryota</taxon>
        <taxon>Fungi</taxon>
        <taxon>Dikarya</taxon>
        <taxon>Ascomycota</taxon>
        <taxon>Pezizomycotina</taxon>
        <taxon>Sordariomycetes</taxon>
        <taxon>Xylariomycetidae</taxon>
        <taxon>Amphisphaeriales</taxon>
        <taxon>Apiosporaceae</taxon>
        <taxon>Apiospora</taxon>
    </lineage>
</organism>
<dbReference type="InterPro" id="IPR000209">
    <property type="entry name" value="Peptidase_S8/S53_dom"/>
</dbReference>
<dbReference type="PROSITE" id="PS00137">
    <property type="entry name" value="SUBTILASE_HIS"/>
    <property type="match status" value="1"/>
</dbReference>
<feature type="signal peptide" evidence="7">
    <location>
        <begin position="1"/>
        <end position="20"/>
    </location>
</feature>
<feature type="active site" description="Charge relay system" evidence="5">
    <location>
        <position position="510"/>
    </location>
</feature>
<dbReference type="GO" id="GO:0008233">
    <property type="term" value="F:peptidase activity"/>
    <property type="evidence" value="ECO:0007669"/>
    <property type="project" value="UniProtKB-KW"/>
</dbReference>
<dbReference type="InterPro" id="IPR050131">
    <property type="entry name" value="Peptidase_S8_subtilisin-like"/>
</dbReference>
<evidence type="ECO:0000256" key="5">
    <source>
        <dbReference type="PROSITE-ProRule" id="PRU01240"/>
    </source>
</evidence>
<keyword evidence="3 5" id="KW-0378">Hydrolase</keyword>
<dbReference type="InterPro" id="IPR015500">
    <property type="entry name" value="Peptidase_S8_subtilisin-rel"/>
</dbReference>
<dbReference type="InterPro" id="IPR023828">
    <property type="entry name" value="Peptidase_S8_Ser-AS"/>
</dbReference>
<sequence>MHALAIKSVLATLVLGVACATPPSGTPKPSTSDNSTEIPRQYIVEYVKGANVARDLSNKALKVLKSYDSALFTGAAVELDSEDDVASYSAAPHVANIWPNRKVKLEQPVDRKSFSDDVQATEYSTHRATGVDKLHKAGVLGQGVKVGVVDTGVWYKHPALGGGFGPGFKVEGGWDFVGDVDIDRDAKQPDADPINMPDIGHGTHVAGIVAAVSDNFVGVAPNATLYAYKVTGNSESSDDATLIDAFLRAEKDGMDVITASFSSSAGWDDAAWPVIVSRVIEAGVIVTVSAGNTGDNGAFSGIGAGSAPGSLAVASVQAAVAPAAPFKLTYTADGESTTTLSGYVGDDVFPATVKDFPIVDMTIDGCAAYPAGTPNRTNVVALVPRTAGCNYRLRQQFLDAVGIKYVLFYNDGRAIVPPTNTYNQGTLGVITAEAGAAILKALKANVTVTADFSAGGAEVGVVDSTGNTPNFYSGWAATYDLQLKPDVAAPGGNVFSTWSEGKYMVQSGTSMSTPYIAGIAALYISVFGGRKERGAEATKDFHRRVIASGSSLPWTDKTSTNPAFVAPPVQMGSGLVDAVRTLYANTTVDETRLNLNDTAHFNPSHDLSITNHGTEAITYNFTLEPAAGFEILNPYIAMWDTWGIKTFADLVPMDLTPDVKLPEAVEIAAGETRKVTITFTNPQNKGWNATVMPLYSGKVKVAGSNGERLSVQYMGVASDLYATKKVFQKTYPSALSGVNWKALEDGTVLNFDTKSAAFNWPRLYTMFDWGVHELRVDIFTGGWDEASWAYPPTAAQGIVGPVSRWTGDTVSAGSDIDLADPAVVKKNTVETPIRYLSRDGLYSRAGNTYRWLGHMANGTLLAPGNYTLRIAASRPFADLGKAEGWEVWRREITVVA</sequence>
<dbReference type="InterPro" id="IPR023827">
    <property type="entry name" value="Peptidase_S8_Asp-AS"/>
</dbReference>
<evidence type="ECO:0000256" key="1">
    <source>
        <dbReference type="ARBA" id="ARBA00011073"/>
    </source>
</evidence>
<evidence type="ECO:0000256" key="6">
    <source>
        <dbReference type="RuleBase" id="RU003355"/>
    </source>
</evidence>
<dbReference type="Pfam" id="PF00082">
    <property type="entry name" value="Peptidase_S8"/>
    <property type="match status" value="1"/>
</dbReference>
<feature type="active site" description="Charge relay system" evidence="5">
    <location>
        <position position="201"/>
    </location>
</feature>
<evidence type="ECO:0000256" key="3">
    <source>
        <dbReference type="ARBA" id="ARBA00022801"/>
    </source>
</evidence>
<dbReference type="PROSITE" id="PS00136">
    <property type="entry name" value="SUBTILASE_ASP"/>
    <property type="match status" value="1"/>
</dbReference>
<feature type="chain" id="PRO_5046302247" evidence="7">
    <location>
        <begin position="21"/>
        <end position="896"/>
    </location>
</feature>
<keyword evidence="4 5" id="KW-0720">Serine protease</keyword>
<feature type="active site" description="Charge relay system" evidence="5">
    <location>
        <position position="150"/>
    </location>
</feature>
<evidence type="ECO:0000313" key="9">
    <source>
        <dbReference type="EMBL" id="KAK8876915.1"/>
    </source>
</evidence>
<proteinExistence type="inferred from homology"/>